<organism evidence="2 3">
    <name type="scientific">Novosphingobium hassiacum</name>
    <dbReference type="NCBI Taxonomy" id="173676"/>
    <lineage>
        <taxon>Bacteria</taxon>
        <taxon>Pseudomonadati</taxon>
        <taxon>Pseudomonadota</taxon>
        <taxon>Alphaproteobacteria</taxon>
        <taxon>Sphingomonadales</taxon>
        <taxon>Sphingomonadaceae</taxon>
        <taxon>Novosphingobium</taxon>
    </lineage>
</organism>
<dbReference type="InterPro" id="IPR008136">
    <property type="entry name" value="CinA_C"/>
</dbReference>
<keyword evidence="2" id="KW-0378">Hydrolase</keyword>
<evidence type="ECO:0000313" key="3">
    <source>
        <dbReference type="Proteomes" id="UP000562395"/>
    </source>
</evidence>
<dbReference type="Gene3D" id="3.90.950.20">
    <property type="entry name" value="CinA-like"/>
    <property type="match status" value="1"/>
</dbReference>
<dbReference type="AlphaFoldDB" id="A0A7W5ZUP8"/>
<proteinExistence type="predicted"/>
<sequence length="168" mass="17041">MMLEDLAAIAARAGTALKDRGQTIAVVDGSTGGLISASLLAMPGASAFYLGGGIIYTVKGRRIVLGHEPGSLRQYTSATEAYALAQADLIRKRYGADWGIAETGASGGRAHPLGIGSGTSAIAVVGPNGVSASRLIETHSDDRLANMQAFTAAALTLLTETLVTPADA</sequence>
<dbReference type="Proteomes" id="UP000562395">
    <property type="component" value="Unassembled WGS sequence"/>
</dbReference>
<dbReference type="Pfam" id="PF02464">
    <property type="entry name" value="CinA"/>
    <property type="match status" value="1"/>
</dbReference>
<protein>
    <submittedName>
        <fullName evidence="2">PncC family amidohydrolase</fullName>
    </submittedName>
</protein>
<dbReference type="RefSeq" id="WP_221214572.1">
    <property type="nucleotide sequence ID" value="NZ_JACICY010000003.1"/>
</dbReference>
<keyword evidence="3" id="KW-1185">Reference proteome</keyword>
<evidence type="ECO:0000313" key="2">
    <source>
        <dbReference type="EMBL" id="MBB3860305.1"/>
    </source>
</evidence>
<comment type="caution">
    <text evidence="2">The sequence shown here is derived from an EMBL/GenBank/DDBJ whole genome shotgun (WGS) entry which is preliminary data.</text>
</comment>
<gene>
    <name evidence="2" type="ORF">GGQ88_001571</name>
</gene>
<name>A0A7W5ZUP8_9SPHN</name>
<feature type="domain" description="CinA C-terminal" evidence="1">
    <location>
        <begin position="8"/>
        <end position="162"/>
    </location>
</feature>
<dbReference type="SUPFAM" id="SSF142433">
    <property type="entry name" value="CinA-like"/>
    <property type="match status" value="1"/>
</dbReference>
<reference evidence="2 3" key="1">
    <citation type="submission" date="2020-08" db="EMBL/GenBank/DDBJ databases">
        <title>Genomic Encyclopedia of Type Strains, Phase IV (KMG-IV): sequencing the most valuable type-strain genomes for metagenomic binning, comparative biology and taxonomic classification.</title>
        <authorList>
            <person name="Goeker M."/>
        </authorList>
    </citation>
    <scope>NUCLEOTIDE SEQUENCE [LARGE SCALE GENOMIC DNA]</scope>
    <source>
        <strain evidence="2 3">DSM 14552</strain>
    </source>
</reference>
<dbReference type="InterPro" id="IPR036653">
    <property type="entry name" value="CinA-like_C"/>
</dbReference>
<dbReference type="EMBL" id="JACICY010000003">
    <property type="protein sequence ID" value="MBB3860305.1"/>
    <property type="molecule type" value="Genomic_DNA"/>
</dbReference>
<accession>A0A7W5ZUP8</accession>
<dbReference type="GO" id="GO:0016787">
    <property type="term" value="F:hydrolase activity"/>
    <property type="evidence" value="ECO:0007669"/>
    <property type="project" value="UniProtKB-KW"/>
</dbReference>
<evidence type="ECO:0000259" key="1">
    <source>
        <dbReference type="Pfam" id="PF02464"/>
    </source>
</evidence>